<gene>
    <name evidence="2" type="ORF">GSY63_20125</name>
</gene>
<keyword evidence="3" id="KW-1185">Reference proteome</keyword>
<feature type="domain" description="AAA+ ATPase" evidence="1">
    <location>
        <begin position="450"/>
        <end position="582"/>
    </location>
</feature>
<dbReference type="SMART" id="SM00382">
    <property type="entry name" value="AAA"/>
    <property type="match status" value="1"/>
</dbReference>
<reference evidence="2" key="1">
    <citation type="submission" date="2020-01" db="EMBL/GenBank/DDBJ databases">
        <authorList>
            <person name="Seo Y.L."/>
        </authorList>
    </citation>
    <scope>NUCLEOTIDE SEQUENCE</scope>
    <source>
        <strain evidence="2">R11</strain>
    </source>
</reference>
<dbReference type="EMBL" id="WWEO01000045">
    <property type="protein sequence ID" value="NCD71684.1"/>
    <property type="molecule type" value="Genomic_DNA"/>
</dbReference>
<dbReference type="InterPro" id="IPR003593">
    <property type="entry name" value="AAA+_ATPase"/>
</dbReference>
<evidence type="ECO:0000313" key="2">
    <source>
        <dbReference type="EMBL" id="NCD71684.1"/>
    </source>
</evidence>
<dbReference type="AlphaFoldDB" id="A0A965ZKM0"/>
<dbReference type="Pfam" id="PF00004">
    <property type="entry name" value="AAA"/>
    <property type="match status" value="1"/>
</dbReference>
<protein>
    <submittedName>
        <fullName evidence="2">AAA family ATPase</fullName>
    </submittedName>
</protein>
<reference evidence="2" key="2">
    <citation type="submission" date="2020-10" db="EMBL/GenBank/DDBJ databases">
        <title>Mucilaginibacter sp. nov., isolated from soil.</title>
        <authorList>
            <person name="Jeon C.O."/>
        </authorList>
    </citation>
    <scope>NUCLEOTIDE SEQUENCE</scope>
    <source>
        <strain evidence="2">R11</strain>
    </source>
</reference>
<dbReference type="GO" id="GO:0005524">
    <property type="term" value="F:ATP binding"/>
    <property type="evidence" value="ECO:0007669"/>
    <property type="project" value="InterPro"/>
</dbReference>
<sequence length="665" mass="74717">MDWSSENQAYLMKLISMIRQQLEWFYQFHVKKNKKATPPDSAIVEKKLKEIAGKMDSPPAIEKLVQRLGLSAFERDILVLCAALELDPGFTDVLASVHNDGSLTQPSFSTALAVLKDAHWSAISPANPLRYWQLIEINNAPLITKSSLKINDHILYYLTGVQYLHPKLREIAEPIYTDGLLAPSQMQLAEEIIKLCTDKNESAQLPYIQFSGIDNADKASVASYVSTKLKLGLFGISAYDVPMNVTEAAELACLWNREAALNDYALFIDCSDIDSNDKNRTYALKSFIRALRGLVIINTHELTLNLKQPTVVFDIKKPSSTEQLSLWKEMSGANGNSEALQLNKLVSQFNLSADAIHKAATEIFSNDLKNQVHNEAYQDVIQKKLWKTCCNYTRPHLDELVERITPVASWDDIVLPDPQKNILRDIAVQVKQRSKVYGDWGFENKGLRGLGISALFAGESGTGKTMASEVLANELQLDLYKIDLSKVVNKYIGETEKNLKRIFDAADDGGAILLFDEADALFGKRSEVKDSHDRYSNIEVSYLLQRMESYRGLAILTTNMKNALDKAFMRRIRFVVQFPFPDAVQRAEIWKKIFPQNTPQKDLSTEKLALLNLPGGSIRNVALNAAFYAAHENSGISMQHITKAAKAEYDKLEKPLTSMEIKGWQ</sequence>
<organism evidence="2 3">
    <name type="scientific">Mucilaginibacter agri</name>
    <dbReference type="NCBI Taxonomy" id="2695265"/>
    <lineage>
        <taxon>Bacteria</taxon>
        <taxon>Pseudomonadati</taxon>
        <taxon>Bacteroidota</taxon>
        <taxon>Sphingobacteriia</taxon>
        <taxon>Sphingobacteriales</taxon>
        <taxon>Sphingobacteriaceae</taxon>
        <taxon>Mucilaginibacter</taxon>
    </lineage>
</organism>
<dbReference type="RefSeq" id="WP_166587668.1">
    <property type="nucleotide sequence ID" value="NZ_WWEO01000045.1"/>
</dbReference>
<dbReference type="InterPro" id="IPR054472">
    <property type="entry name" value="WHD"/>
</dbReference>
<dbReference type="CDD" id="cd19481">
    <property type="entry name" value="RecA-like_protease"/>
    <property type="match status" value="1"/>
</dbReference>
<dbReference type="PANTHER" id="PTHR46411:SF3">
    <property type="entry name" value="AAA+ ATPASE DOMAIN-CONTAINING PROTEIN"/>
    <property type="match status" value="1"/>
</dbReference>
<accession>A0A965ZKM0</accession>
<dbReference type="Proteomes" id="UP000638732">
    <property type="component" value="Unassembled WGS sequence"/>
</dbReference>
<dbReference type="InterPro" id="IPR027417">
    <property type="entry name" value="P-loop_NTPase"/>
</dbReference>
<dbReference type="SUPFAM" id="SSF52540">
    <property type="entry name" value="P-loop containing nucleoside triphosphate hydrolases"/>
    <property type="match status" value="1"/>
</dbReference>
<dbReference type="PANTHER" id="PTHR46411">
    <property type="entry name" value="FAMILY ATPASE, PUTATIVE-RELATED"/>
    <property type="match status" value="1"/>
</dbReference>
<evidence type="ECO:0000313" key="3">
    <source>
        <dbReference type="Proteomes" id="UP000638732"/>
    </source>
</evidence>
<name>A0A965ZKM0_9SPHI</name>
<evidence type="ECO:0000259" key="1">
    <source>
        <dbReference type="SMART" id="SM00382"/>
    </source>
</evidence>
<dbReference type="Pfam" id="PF22977">
    <property type="entry name" value="WHD"/>
    <property type="match status" value="1"/>
</dbReference>
<dbReference type="Gene3D" id="3.40.50.300">
    <property type="entry name" value="P-loop containing nucleotide triphosphate hydrolases"/>
    <property type="match status" value="1"/>
</dbReference>
<dbReference type="InterPro" id="IPR003959">
    <property type="entry name" value="ATPase_AAA_core"/>
</dbReference>
<dbReference type="GO" id="GO:0016887">
    <property type="term" value="F:ATP hydrolysis activity"/>
    <property type="evidence" value="ECO:0007669"/>
    <property type="project" value="InterPro"/>
</dbReference>
<comment type="caution">
    <text evidence="2">The sequence shown here is derived from an EMBL/GenBank/DDBJ whole genome shotgun (WGS) entry which is preliminary data.</text>
</comment>
<proteinExistence type="predicted"/>